<keyword evidence="1" id="KW-0472">Membrane</keyword>
<proteinExistence type="predicted"/>
<feature type="transmembrane region" description="Helical" evidence="1">
    <location>
        <begin position="218"/>
        <end position="236"/>
    </location>
</feature>
<dbReference type="PANTHER" id="PTHR37308:SF1">
    <property type="entry name" value="POLYPRENYL-PHOSPHATE TRANSPORTER"/>
    <property type="match status" value="1"/>
</dbReference>
<dbReference type="InterPro" id="IPR007163">
    <property type="entry name" value="VCA0040-like"/>
</dbReference>
<keyword evidence="1" id="KW-0812">Transmembrane</keyword>
<evidence type="ECO:0000313" key="3">
    <source>
        <dbReference type="Proteomes" id="UP000608530"/>
    </source>
</evidence>
<organism evidence="2 3">
    <name type="scientific">Leucobacter chromiisoli</name>
    <dbReference type="NCBI Taxonomy" id="2796471"/>
    <lineage>
        <taxon>Bacteria</taxon>
        <taxon>Bacillati</taxon>
        <taxon>Actinomycetota</taxon>
        <taxon>Actinomycetes</taxon>
        <taxon>Micrococcales</taxon>
        <taxon>Microbacteriaceae</taxon>
        <taxon>Leucobacter</taxon>
    </lineage>
</organism>
<dbReference type="EMBL" id="JAEHOH010000003">
    <property type="protein sequence ID" value="MBK0418120.1"/>
    <property type="molecule type" value="Genomic_DNA"/>
</dbReference>
<keyword evidence="1" id="KW-1133">Transmembrane helix</keyword>
<feature type="transmembrane region" description="Helical" evidence="1">
    <location>
        <begin position="146"/>
        <end position="176"/>
    </location>
</feature>
<dbReference type="PANTHER" id="PTHR37308">
    <property type="entry name" value="INTEGRAL MEMBRANE PROTEIN"/>
    <property type="match status" value="1"/>
</dbReference>
<comment type="caution">
    <text evidence="2">The sequence shown here is derived from an EMBL/GenBank/DDBJ whole genome shotgun (WGS) entry which is preliminary data.</text>
</comment>
<feature type="transmembrane region" description="Helical" evidence="1">
    <location>
        <begin position="117"/>
        <end position="134"/>
    </location>
</feature>
<evidence type="ECO:0000256" key="1">
    <source>
        <dbReference type="SAM" id="Phobius"/>
    </source>
</evidence>
<gene>
    <name evidence="2" type="ORF">JD276_03630</name>
</gene>
<feature type="transmembrane region" description="Helical" evidence="1">
    <location>
        <begin position="252"/>
        <end position="272"/>
    </location>
</feature>
<evidence type="ECO:0000313" key="2">
    <source>
        <dbReference type="EMBL" id="MBK0418120.1"/>
    </source>
</evidence>
<accession>A0A934Q673</accession>
<feature type="transmembrane region" description="Helical" evidence="1">
    <location>
        <begin position="188"/>
        <end position="206"/>
    </location>
</feature>
<feature type="transmembrane region" description="Helical" evidence="1">
    <location>
        <begin position="61"/>
        <end position="81"/>
    </location>
</feature>
<dbReference type="AlphaFoldDB" id="A0A934Q673"/>
<name>A0A934Q673_9MICO</name>
<protein>
    <submittedName>
        <fullName evidence="2">DUF368 domain-containing protein</fullName>
    </submittedName>
</protein>
<feature type="transmembrane region" description="Helical" evidence="1">
    <location>
        <begin position="93"/>
        <end position="111"/>
    </location>
</feature>
<reference evidence="2" key="1">
    <citation type="submission" date="2020-12" db="EMBL/GenBank/DDBJ databases">
        <title>Leucobacter sp. CAS1, isolated from Chromium sludge.</title>
        <authorList>
            <person name="Xu Z."/>
        </authorList>
    </citation>
    <scope>NUCLEOTIDE SEQUENCE</scope>
    <source>
        <strain evidence="2">CSA1</strain>
    </source>
</reference>
<dbReference type="Proteomes" id="UP000608530">
    <property type="component" value="Unassembled WGS sequence"/>
</dbReference>
<sequence>MIGVVETVPGVSGGTVALVVGIYTRLIDSASHVVSAARRLVGGPDRLAGAAAQLRAVDWKLVVPVLVGMAVAVFAAAGPMANAVEAHPEITRAVFFGMVLASIAIPLRMAGVSGIRWPHALAGVAAAALAFWLVSIPPTTLSPSPLVIVLAAAVAVCALLLPGLSGSFLLLTFGLYEPTLRAVGDRDLAYLGLFALGMVIGVVSLVKGLQWLLHHRRRITLVTLTGIMIGALRTLWPWQEEDRTLLAPEADWPLLAALAAAGFVVVAALAAVDARLARRSTRVS</sequence>
<dbReference type="Pfam" id="PF04018">
    <property type="entry name" value="VCA0040-like"/>
    <property type="match status" value="1"/>
</dbReference>
<keyword evidence="3" id="KW-1185">Reference proteome</keyword>